<feature type="signal peptide" evidence="1">
    <location>
        <begin position="1"/>
        <end position="17"/>
    </location>
</feature>
<protein>
    <submittedName>
        <fullName evidence="2">Uncharacterized protein</fullName>
    </submittedName>
</protein>
<evidence type="ECO:0000313" key="3">
    <source>
        <dbReference type="Proteomes" id="UP000053958"/>
    </source>
</evidence>
<reference evidence="2 3" key="1">
    <citation type="submission" date="2015-04" db="EMBL/GenBank/DDBJ databases">
        <authorList>
            <person name="Heijne W.H."/>
            <person name="Fedorova N.D."/>
            <person name="Nierman W.C."/>
            <person name="Vollebregt A.W."/>
            <person name="Zhao Z."/>
            <person name="Wu L."/>
            <person name="Kumar M."/>
            <person name="Stam H."/>
            <person name="van den Berg M.A."/>
            <person name="Pel H.J."/>
        </authorList>
    </citation>
    <scope>NUCLEOTIDE SEQUENCE [LARGE SCALE GENOMIC DNA]</scope>
    <source>
        <strain evidence="2 3">CBS 393.64</strain>
    </source>
</reference>
<proteinExistence type="predicted"/>
<evidence type="ECO:0000313" key="2">
    <source>
        <dbReference type="EMBL" id="KKA18529.1"/>
    </source>
</evidence>
<accession>A0A0F4YJX3</accession>
<keyword evidence="3" id="KW-1185">Reference proteome</keyword>
<evidence type="ECO:0000256" key="1">
    <source>
        <dbReference type="SAM" id="SignalP"/>
    </source>
</evidence>
<keyword evidence="1" id="KW-0732">Signal</keyword>
<dbReference type="AlphaFoldDB" id="A0A0F4YJX3"/>
<dbReference type="RefSeq" id="XP_013325141.1">
    <property type="nucleotide sequence ID" value="XM_013469687.1"/>
</dbReference>
<organism evidence="2 3">
    <name type="scientific">Rasamsonia emersonii (strain ATCC 16479 / CBS 393.64 / IMI 116815)</name>
    <dbReference type="NCBI Taxonomy" id="1408163"/>
    <lineage>
        <taxon>Eukaryota</taxon>
        <taxon>Fungi</taxon>
        <taxon>Dikarya</taxon>
        <taxon>Ascomycota</taxon>
        <taxon>Pezizomycotina</taxon>
        <taxon>Eurotiomycetes</taxon>
        <taxon>Eurotiomycetidae</taxon>
        <taxon>Eurotiales</taxon>
        <taxon>Trichocomaceae</taxon>
        <taxon>Rasamsonia</taxon>
    </lineage>
</organism>
<dbReference type="Proteomes" id="UP000053958">
    <property type="component" value="Unassembled WGS sequence"/>
</dbReference>
<sequence length="108" mass="11623">MKASFPFMLLITSFALATPLNQNNNNNNNLGHYYKRQCGCAACGNVINCNIPVFMMVVGLVIALSSATALTYGVTAIEPTGQFILNLQETVAWDIASPLKLSICIPVL</sequence>
<feature type="chain" id="PRO_5002481619" evidence="1">
    <location>
        <begin position="18"/>
        <end position="108"/>
    </location>
</feature>
<dbReference type="EMBL" id="LASV01000446">
    <property type="protein sequence ID" value="KKA18529.1"/>
    <property type="molecule type" value="Genomic_DNA"/>
</dbReference>
<name>A0A0F4YJX3_RASE3</name>
<comment type="caution">
    <text evidence="2">The sequence shown here is derived from an EMBL/GenBank/DDBJ whole genome shotgun (WGS) entry which is preliminary data.</text>
</comment>
<dbReference type="GeneID" id="25319795"/>
<gene>
    <name evidence="2" type="ORF">T310_7523</name>
</gene>